<evidence type="ECO:0000313" key="3">
    <source>
        <dbReference type="Proteomes" id="UP001629113"/>
    </source>
</evidence>
<dbReference type="Proteomes" id="UP001629113">
    <property type="component" value="Unassembled WGS sequence"/>
</dbReference>
<feature type="region of interest" description="Disordered" evidence="1">
    <location>
        <begin position="450"/>
        <end position="469"/>
    </location>
</feature>
<protein>
    <recommendedName>
        <fullName evidence="4">DUF1479-domain-containing protein</fullName>
    </recommendedName>
</protein>
<name>A0ABR4P6I8_9HELO</name>
<dbReference type="SUPFAM" id="SSF51197">
    <property type="entry name" value="Clavaminate synthase-like"/>
    <property type="match status" value="1"/>
</dbReference>
<sequence>MIAARRPFVVSISQAVLRTSQQSRGLATAVAAKKSPGNNKKEGDISSVFVSLSGTKAEQLPPRFAEIKRQLIRGHEERLTASWKSLLEQLAVENAFIASRGPDIIPQIDFTDLASPPRDFLAEVKKRGVAVVKGVVPEQEARSYKDGVEEYVRENPWTKAFPQNDPQVFELYWSPSQVRARAHKNMVSAQRFLMNLWHSVDQETLISNSLPLAYADRVRIRQPGDAGFALGAHVDGGSVERWEPEGYGLGDPYAKIFAGQWEEYDAWESSSRVPVRSDLYDGAGSCSMFRMFQGWLGMSHTGPREGTLKVNPNIQLSTAYYLLRPFFAPIQPAKSLTAGENTAEYLQPENWRLQTGDEITSELHGATPGHGQEMNNILHPHLELQKTMIHIPQIKPGDFVVWHCDTIHAVDKIHEGKTDSSVMYIPVCPTTEVNAEYLVRQRSAFLGGFPGPDFPGGKGESEHSGRPTTSFLEAYGGNESLQAMGLLGLHIDTNEGPGAQEAVRRANSILGFD</sequence>
<dbReference type="PANTHER" id="PTHR30613:SF1">
    <property type="entry name" value="DUF1479 DOMAIN PROTEIN (AFU_ORTHOLOGUE AFUA_5G09280)"/>
    <property type="match status" value="1"/>
</dbReference>
<gene>
    <name evidence="2" type="ORF">PVAG01_09150</name>
</gene>
<proteinExistence type="predicted"/>
<dbReference type="PANTHER" id="PTHR30613">
    <property type="entry name" value="UNCHARACTERIZED PROTEIN YBIU-RELATED"/>
    <property type="match status" value="1"/>
</dbReference>
<reference evidence="2 3" key="1">
    <citation type="submission" date="2024-06" db="EMBL/GenBank/DDBJ databases">
        <title>Complete genome of Phlyctema vagabunda strain 19-DSS-EL-015.</title>
        <authorList>
            <person name="Fiorenzani C."/>
        </authorList>
    </citation>
    <scope>NUCLEOTIDE SEQUENCE [LARGE SCALE GENOMIC DNA]</scope>
    <source>
        <strain evidence="2 3">19-DSS-EL-015</strain>
    </source>
</reference>
<dbReference type="InterPro" id="IPR027443">
    <property type="entry name" value="IPNS-like_sf"/>
</dbReference>
<accession>A0ABR4P6I8</accession>
<comment type="caution">
    <text evidence="2">The sequence shown here is derived from an EMBL/GenBank/DDBJ whole genome shotgun (WGS) entry which is preliminary data.</text>
</comment>
<dbReference type="Gene3D" id="2.60.120.330">
    <property type="entry name" value="B-lactam Antibiotic, Isopenicillin N Synthase, Chain"/>
    <property type="match status" value="1"/>
</dbReference>
<evidence type="ECO:0000256" key="1">
    <source>
        <dbReference type="SAM" id="MobiDB-lite"/>
    </source>
</evidence>
<evidence type="ECO:0008006" key="4">
    <source>
        <dbReference type="Google" id="ProtNLM"/>
    </source>
</evidence>
<dbReference type="InterPro" id="IPR010856">
    <property type="entry name" value="Gig2-like"/>
</dbReference>
<keyword evidence="3" id="KW-1185">Reference proteome</keyword>
<dbReference type="Pfam" id="PF07350">
    <property type="entry name" value="Gig2-like"/>
    <property type="match status" value="1"/>
</dbReference>
<evidence type="ECO:0000313" key="2">
    <source>
        <dbReference type="EMBL" id="KAL3418929.1"/>
    </source>
</evidence>
<dbReference type="EMBL" id="JBFCZG010000008">
    <property type="protein sequence ID" value="KAL3418929.1"/>
    <property type="molecule type" value="Genomic_DNA"/>
</dbReference>
<organism evidence="2 3">
    <name type="scientific">Phlyctema vagabunda</name>
    <dbReference type="NCBI Taxonomy" id="108571"/>
    <lineage>
        <taxon>Eukaryota</taxon>
        <taxon>Fungi</taxon>
        <taxon>Dikarya</taxon>
        <taxon>Ascomycota</taxon>
        <taxon>Pezizomycotina</taxon>
        <taxon>Leotiomycetes</taxon>
        <taxon>Helotiales</taxon>
        <taxon>Dermateaceae</taxon>
        <taxon>Phlyctema</taxon>
    </lineage>
</organism>